<evidence type="ECO:0000256" key="1">
    <source>
        <dbReference type="SAM" id="MobiDB-lite"/>
    </source>
</evidence>
<proteinExistence type="predicted"/>
<dbReference type="Proteomes" id="UP001141327">
    <property type="component" value="Unassembled WGS sequence"/>
</dbReference>
<protein>
    <submittedName>
        <fullName evidence="2">Uncharacterized protein</fullName>
    </submittedName>
</protein>
<feature type="compositionally biased region" description="Pro residues" evidence="1">
    <location>
        <begin position="464"/>
        <end position="497"/>
    </location>
</feature>
<feature type="region of interest" description="Disordered" evidence="1">
    <location>
        <begin position="30"/>
        <end position="262"/>
    </location>
</feature>
<feature type="compositionally biased region" description="Low complexity" evidence="1">
    <location>
        <begin position="637"/>
        <end position="648"/>
    </location>
</feature>
<name>A0ABQ8UX41_9EUKA</name>
<feature type="compositionally biased region" description="Acidic residues" evidence="1">
    <location>
        <begin position="395"/>
        <end position="410"/>
    </location>
</feature>
<gene>
    <name evidence="2" type="ORF">PAPYR_2392</name>
</gene>
<feature type="compositionally biased region" description="Low complexity" evidence="1">
    <location>
        <begin position="583"/>
        <end position="594"/>
    </location>
</feature>
<feature type="compositionally biased region" description="Low complexity" evidence="1">
    <location>
        <begin position="330"/>
        <end position="356"/>
    </location>
</feature>
<reference evidence="2" key="1">
    <citation type="journal article" date="2022" name="bioRxiv">
        <title>Genomics of Preaxostyla Flagellates Illuminates Evolutionary Transitions and the Path Towards Mitochondrial Loss.</title>
        <authorList>
            <person name="Novak L.V.F."/>
            <person name="Treitli S.C."/>
            <person name="Pyrih J."/>
            <person name="Halakuc P."/>
            <person name="Pipaliya S.V."/>
            <person name="Vacek V."/>
            <person name="Brzon O."/>
            <person name="Soukal P."/>
            <person name="Eme L."/>
            <person name="Dacks J.B."/>
            <person name="Karnkowska A."/>
            <person name="Elias M."/>
            <person name="Hampl V."/>
        </authorList>
    </citation>
    <scope>NUCLEOTIDE SEQUENCE</scope>
    <source>
        <strain evidence="2">RCP-MX</strain>
    </source>
</reference>
<feature type="compositionally biased region" description="Polar residues" evidence="1">
    <location>
        <begin position="523"/>
        <end position="537"/>
    </location>
</feature>
<sequence length="740" mass="75976">MNGQRSGAEPIDPTGMTDQQLHAVLEHFFVTSSSRTPSPPPPPRVQIVELPEGTVPPEGTVTAKPTTITSPATGPTREKPASPNPFKWADAARLRRSPPPPRASSSLSRSATLPARSRLGQAPSQTGSGDDSPADSPATHRAAAAISSLFGVESHLPHAQDHRARWDDEAEREKRVIPRRSRHGPPCRPGWDDDDDDDDEAGGSSGRPADDEDQEEGGVASSSSDDDDDFRRTQATKRMPPAPSSLTAFSTPSSLFPRSTIPPGIPVAARRAGAAGSPPDQISPAATVVYSAEEMDPLAPPSTSAHPLLRPSPSTGGVGGLAPRATTPKSSAGVAGTSTSATALTSIITTTATTATTGGGVGSGSGGSTTPTSRLLRPIPTGPSPVDSLRPRVEEPDDEDEDEDEDEDGVLSEMPLLGAPPRTGPTARPASVFWDEENEEPLTAPPPPEDGEMMGTPPHSAMPSIPPPTPWRSPFVPPPRPPAPPPFQRPSTTPPGSPKATVSPSQPPAAPTPTAPITFLTPQARTSILSRTQTGRTPPSAEPAPRPALRSHHASFTSAASPSSPETSLPAGPASITLTGSAQQQGQQQELEQQPSTILAAATEPGWPVPGASTPTTTSPRVVSTPALAMYSPPPAAALTPASAASPSPEQPPAPPFLGRSGAPYGPSTATPLASPVASAMGVGPPSTTTPRHGEHSPWGGLSAADPDPEDGSRPLVPPPAPRLTFRPLGPLGGEEVSPR</sequence>
<feature type="compositionally biased region" description="Low complexity" evidence="1">
    <location>
        <begin position="554"/>
        <end position="568"/>
    </location>
</feature>
<dbReference type="EMBL" id="JAPMOS010000008">
    <property type="protein sequence ID" value="KAJ4461340.1"/>
    <property type="molecule type" value="Genomic_DNA"/>
</dbReference>
<feature type="compositionally biased region" description="Pro residues" evidence="1">
    <location>
        <begin position="505"/>
        <end position="514"/>
    </location>
</feature>
<dbReference type="PRINTS" id="PR01217">
    <property type="entry name" value="PRICHEXTENSN"/>
</dbReference>
<feature type="compositionally biased region" description="Acidic residues" evidence="1">
    <location>
        <begin position="192"/>
        <end position="201"/>
    </location>
</feature>
<comment type="caution">
    <text evidence="2">The sequence shown here is derived from an EMBL/GenBank/DDBJ whole genome shotgun (WGS) entry which is preliminary data.</text>
</comment>
<keyword evidence="3" id="KW-1185">Reference proteome</keyword>
<feature type="compositionally biased region" description="Basic and acidic residues" evidence="1">
    <location>
        <begin position="155"/>
        <end position="176"/>
    </location>
</feature>
<feature type="compositionally biased region" description="Low complexity" evidence="1">
    <location>
        <begin position="103"/>
        <end position="119"/>
    </location>
</feature>
<accession>A0ABQ8UX41</accession>
<feature type="compositionally biased region" description="Low complexity" evidence="1">
    <location>
        <begin position="613"/>
        <end position="626"/>
    </location>
</feature>
<feature type="compositionally biased region" description="Polar residues" evidence="1">
    <location>
        <begin position="244"/>
        <end position="257"/>
    </location>
</feature>
<organism evidence="2 3">
    <name type="scientific">Paratrimastix pyriformis</name>
    <dbReference type="NCBI Taxonomy" id="342808"/>
    <lineage>
        <taxon>Eukaryota</taxon>
        <taxon>Metamonada</taxon>
        <taxon>Preaxostyla</taxon>
        <taxon>Paratrimastigidae</taxon>
        <taxon>Paratrimastix</taxon>
    </lineage>
</organism>
<feature type="compositionally biased region" description="Polar residues" evidence="1">
    <location>
        <begin position="63"/>
        <end position="73"/>
    </location>
</feature>
<feature type="compositionally biased region" description="Low complexity" evidence="1">
    <location>
        <begin position="419"/>
        <end position="430"/>
    </location>
</feature>
<evidence type="ECO:0000313" key="2">
    <source>
        <dbReference type="EMBL" id="KAJ4461340.1"/>
    </source>
</evidence>
<feature type="compositionally biased region" description="Gly residues" evidence="1">
    <location>
        <begin position="357"/>
        <end position="367"/>
    </location>
</feature>
<evidence type="ECO:0000313" key="3">
    <source>
        <dbReference type="Proteomes" id="UP001141327"/>
    </source>
</evidence>
<feature type="region of interest" description="Disordered" evidence="1">
    <location>
        <begin position="293"/>
        <end position="740"/>
    </location>
</feature>